<evidence type="ECO:0000313" key="10">
    <source>
        <dbReference type="Proteomes" id="UP000683511"/>
    </source>
</evidence>
<evidence type="ECO:0000256" key="6">
    <source>
        <dbReference type="SAM" id="Coils"/>
    </source>
</evidence>
<dbReference type="PANTHER" id="PTHR43156">
    <property type="entry name" value="STAGE II SPORULATION PROTEIN E-RELATED"/>
    <property type="match status" value="1"/>
</dbReference>
<gene>
    <name evidence="9" type="ORF">B6N60_03506</name>
</gene>
<proteinExistence type="predicted"/>
<dbReference type="AlphaFoldDB" id="A0A975TB52"/>
<keyword evidence="3" id="KW-0378">Hydrolase</keyword>
<comment type="subcellular location">
    <subcellularLocation>
        <location evidence="1">Membrane</location>
        <topology evidence="1">Multi-pass membrane protein</topology>
    </subcellularLocation>
</comment>
<dbReference type="InterPro" id="IPR052016">
    <property type="entry name" value="Bact_Sigma-Reg"/>
</dbReference>
<feature type="domain" description="PPM-type phosphatase" evidence="8">
    <location>
        <begin position="300"/>
        <end position="520"/>
    </location>
</feature>
<dbReference type="EMBL" id="CP021056">
    <property type="protein sequence ID" value="QXE24797.1"/>
    <property type="molecule type" value="Genomic_DNA"/>
</dbReference>
<organism evidence="9 10">
    <name type="scientific">Richelia sinica FACHB-800</name>
    <dbReference type="NCBI Taxonomy" id="1357546"/>
    <lineage>
        <taxon>Bacteria</taxon>
        <taxon>Bacillati</taxon>
        <taxon>Cyanobacteriota</taxon>
        <taxon>Cyanophyceae</taxon>
        <taxon>Nostocales</taxon>
        <taxon>Nostocaceae</taxon>
        <taxon>Richelia</taxon>
    </lineage>
</organism>
<evidence type="ECO:0000256" key="3">
    <source>
        <dbReference type="ARBA" id="ARBA00022801"/>
    </source>
</evidence>
<evidence type="ECO:0000256" key="2">
    <source>
        <dbReference type="ARBA" id="ARBA00022692"/>
    </source>
</evidence>
<accession>A0A975TB52</accession>
<keyword evidence="4 7" id="KW-1133">Transmembrane helix</keyword>
<dbReference type="KEGG" id="rsin:B6N60_03506"/>
<dbReference type="GO" id="GO:0016020">
    <property type="term" value="C:membrane"/>
    <property type="evidence" value="ECO:0007669"/>
    <property type="project" value="UniProtKB-SubCell"/>
</dbReference>
<protein>
    <submittedName>
        <fullName evidence="9">Stage II sporulation protein E</fullName>
    </submittedName>
</protein>
<name>A0A975TB52_9NOST</name>
<evidence type="ECO:0000256" key="1">
    <source>
        <dbReference type="ARBA" id="ARBA00004141"/>
    </source>
</evidence>
<dbReference type="SMART" id="SM00331">
    <property type="entry name" value="PP2C_SIG"/>
    <property type="match status" value="1"/>
</dbReference>
<dbReference type="InterPro" id="IPR001932">
    <property type="entry name" value="PPM-type_phosphatase-like_dom"/>
</dbReference>
<reference evidence="9" key="1">
    <citation type="submission" date="2017-04" db="EMBL/GenBank/DDBJ databases">
        <title>Genome deletions in a multicellular cyanobacterial endosymbiont for morphological adaptation in marine diatoms.</title>
        <authorList>
            <person name="Wang Y."/>
            <person name="Gao H."/>
            <person name="Li R."/>
            <person name="Xu X."/>
        </authorList>
    </citation>
    <scope>NUCLEOTIDE SEQUENCE</scope>
    <source>
        <strain evidence="9">FACHB 800</strain>
    </source>
</reference>
<evidence type="ECO:0000259" key="8">
    <source>
        <dbReference type="SMART" id="SM00331"/>
    </source>
</evidence>
<evidence type="ECO:0000313" key="9">
    <source>
        <dbReference type="EMBL" id="QXE24797.1"/>
    </source>
</evidence>
<dbReference type="InterPro" id="IPR036457">
    <property type="entry name" value="PPM-type-like_dom_sf"/>
</dbReference>
<dbReference type="Pfam" id="PF13675">
    <property type="entry name" value="PilJ"/>
    <property type="match status" value="1"/>
</dbReference>
<evidence type="ECO:0000256" key="4">
    <source>
        <dbReference type="ARBA" id="ARBA00022989"/>
    </source>
</evidence>
<dbReference type="SUPFAM" id="SSF81606">
    <property type="entry name" value="PP2C-like"/>
    <property type="match status" value="1"/>
</dbReference>
<dbReference type="Proteomes" id="UP000683511">
    <property type="component" value="Chromosome"/>
</dbReference>
<feature type="transmembrane region" description="Helical" evidence="7">
    <location>
        <begin position="46"/>
        <end position="67"/>
    </location>
</feature>
<evidence type="ECO:0000256" key="7">
    <source>
        <dbReference type="SAM" id="Phobius"/>
    </source>
</evidence>
<evidence type="ECO:0000256" key="5">
    <source>
        <dbReference type="ARBA" id="ARBA00023136"/>
    </source>
</evidence>
<dbReference type="Pfam" id="PF07228">
    <property type="entry name" value="SpoIIE"/>
    <property type="match status" value="1"/>
</dbReference>
<keyword evidence="6" id="KW-0175">Coiled coil</keyword>
<keyword evidence="10" id="KW-1185">Reference proteome</keyword>
<dbReference type="Gene3D" id="3.60.40.10">
    <property type="entry name" value="PPM-type phosphatase domain"/>
    <property type="match status" value="1"/>
</dbReference>
<keyword evidence="2 7" id="KW-0812">Transmembrane</keyword>
<sequence>MQLLIKDSCNKLDIYRQNISSLHTRVKILNIPSLTGLFQNTKYRTILISAALFLTFDVGVLLPNVIISSRLKSKALSINLAGRQRMLSQRMTKAILQMQVAQDAKTSIIPSQKELILAYQLFDDTLRGFEIGKTVTGSDGKPVFLAAITTEKGKALIQQAQQIWQPYKSKIQGILAAGEAVSPAKLKVAVAYAVEHNLLLLDLMNQLTTEQQAVADQEASVLQIIQFTGLVLALINFLILLSHSLKKLKDSDEQIEKAHAQIVALNESLKDENLRMRAELEVTKRLQQMILPKEQELAEITDLDIASYMQPVTEVGGDYYDVIHQNGQVKIGIGDVTGHGLESGVLMIMVQTAVRALQENNVTEPKQFLDTLNRTIYHNVQRMKSHRNLTLSLLDYQDGRLRVSGQHEEMIIVRANGELERIDTIDLGFPIGLEKNIIPFVAHTDVNLFPGDVVVLYTDGITEAADINGVQYGLERLCTVVSNHRNASAKEIREAVINDLEQYIGEQEVFDDITLLIFKQK</sequence>
<feature type="coiled-coil region" evidence="6">
    <location>
        <begin position="248"/>
        <end position="286"/>
    </location>
</feature>
<dbReference type="PANTHER" id="PTHR43156:SF2">
    <property type="entry name" value="STAGE II SPORULATION PROTEIN E"/>
    <property type="match status" value="1"/>
</dbReference>
<keyword evidence="5 7" id="KW-0472">Membrane</keyword>
<dbReference type="InterPro" id="IPR029095">
    <property type="entry name" value="NarX-like_N"/>
</dbReference>
<dbReference type="GO" id="GO:0016791">
    <property type="term" value="F:phosphatase activity"/>
    <property type="evidence" value="ECO:0007669"/>
    <property type="project" value="TreeGrafter"/>
</dbReference>
<dbReference type="RefSeq" id="WP_190605545.1">
    <property type="nucleotide sequence ID" value="NZ_CP021056.1"/>
</dbReference>